<dbReference type="SUPFAM" id="SSF103481">
    <property type="entry name" value="Multidrug resistance efflux transporter EmrE"/>
    <property type="match status" value="1"/>
</dbReference>
<dbReference type="EMBL" id="CAXAMM010012514">
    <property type="protein sequence ID" value="CAK9029051.1"/>
    <property type="molecule type" value="Genomic_DNA"/>
</dbReference>
<organism evidence="2 3">
    <name type="scientific">Durusdinium trenchii</name>
    <dbReference type="NCBI Taxonomy" id="1381693"/>
    <lineage>
        <taxon>Eukaryota</taxon>
        <taxon>Sar</taxon>
        <taxon>Alveolata</taxon>
        <taxon>Dinophyceae</taxon>
        <taxon>Suessiales</taxon>
        <taxon>Symbiodiniaceae</taxon>
        <taxon>Durusdinium</taxon>
    </lineage>
</organism>
<feature type="transmembrane region" description="Helical" evidence="1">
    <location>
        <begin position="198"/>
        <end position="219"/>
    </location>
</feature>
<feature type="transmembrane region" description="Helical" evidence="1">
    <location>
        <begin position="6"/>
        <end position="26"/>
    </location>
</feature>
<protein>
    <recommendedName>
        <fullName evidence="4">EamA domain-containing protein</fullName>
    </recommendedName>
</protein>
<keyword evidence="1" id="KW-0812">Transmembrane</keyword>
<dbReference type="InterPro" id="IPR037185">
    <property type="entry name" value="EmrE-like"/>
</dbReference>
<dbReference type="Proteomes" id="UP001642464">
    <property type="component" value="Unassembled WGS sequence"/>
</dbReference>
<accession>A0ABP0KQA2</accession>
<gene>
    <name evidence="2" type="ORF">SCF082_LOCUS18623</name>
</gene>
<feature type="transmembrane region" description="Helical" evidence="1">
    <location>
        <begin position="65"/>
        <end position="83"/>
    </location>
</feature>
<keyword evidence="3" id="KW-1185">Reference proteome</keyword>
<feature type="transmembrane region" description="Helical" evidence="1">
    <location>
        <begin position="261"/>
        <end position="283"/>
    </location>
</feature>
<comment type="caution">
    <text evidence="2">The sequence shown here is derived from an EMBL/GenBank/DDBJ whole genome shotgun (WGS) entry which is preliminary data.</text>
</comment>
<evidence type="ECO:0000256" key="1">
    <source>
        <dbReference type="SAM" id="Phobius"/>
    </source>
</evidence>
<sequence>MALFLSTVLLLAVFVSFLLCHLLTATRPTRSSLFLASLASVFFGFDNFLIAYAGRLLKPAEYMSMMFLAIFCVAALGSSLVACTCPSFKEEARDLWKASRMQRFWIVASGALIALAQTSACMSFSLDEVDSGPLQSIVIANVPIVGIFFYFWSNETLSKIQLLGCASIMGGITCMFWNDSPEESSGFDNSSSSSFTSSFAWICISTLFYALSIITIRFAGEEELPERPKSLAIVLSSGFLGFVVLRFSLCGKLLFALHLEVLMWASLNAVASMLGLLSVVLSYEVPEAKMALATALIDSNAVPMCGLNFVLLGAVPGTSKLVGMALVLLGCAAGFMGPKPDEMPPVQKLSDLLLEGSMDGRRLSTRQGHG</sequence>
<feature type="transmembrane region" description="Helical" evidence="1">
    <location>
        <begin position="160"/>
        <end position="178"/>
    </location>
</feature>
<reference evidence="2 3" key="1">
    <citation type="submission" date="2024-02" db="EMBL/GenBank/DDBJ databases">
        <authorList>
            <person name="Chen Y."/>
            <person name="Shah S."/>
            <person name="Dougan E. K."/>
            <person name="Thang M."/>
            <person name="Chan C."/>
        </authorList>
    </citation>
    <scope>NUCLEOTIDE SEQUENCE [LARGE SCALE GENOMIC DNA]</scope>
</reference>
<evidence type="ECO:0008006" key="4">
    <source>
        <dbReference type="Google" id="ProtNLM"/>
    </source>
</evidence>
<proteinExistence type="predicted"/>
<name>A0ABP0KQA2_9DINO</name>
<feature type="transmembrane region" description="Helical" evidence="1">
    <location>
        <begin position="104"/>
        <end position="126"/>
    </location>
</feature>
<evidence type="ECO:0000313" key="3">
    <source>
        <dbReference type="Proteomes" id="UP001642464"/>
    </source>
</evidence>
<evidence type="ECO:0000313" key="2">
    <source>
        <dbReference type="EMBL" id="CAK9029051.1"/>
    </source>
</evidence>
<feature type="transmembrane region" description="Helical" evidence="1">
    <location>
        <begin position="231"/>
        <end position="249"/>
    </location>
</feature>
<feature type="transmembrane region" description="Helical" evidence="1">
    <location>
        <begin position="132"/>
        <end position="153"/>
    </location>
</feature>
<feature type="transmembrane region" description="Helical" evidence="1">
    <location>
        <begin position="33"/>
        <end position="53"/>
    </location>
</feature>
<keyword evidence="1" id="KW-1133">Transmembrane helix</keyword>
<keyword evidence="1" id="KW-0472">Membrane</keyword>